<protein>
    <recommendedName>
        <fullName evidence="2 3">Single-stranded DNA-binding protein</fullName>
        <shortName evidence="2">SSB</shortName>
    </recommendedName>
</protein>
<evidence type="ECO:0000256" key="2">
    <source>
        <dbReference type="HAMAP-Rule" id="MF_00984"/>
    </source>
</evidence>
<dbReference type="HAMAP" id="MF_00984">
    <property type="entry name" value="SSB"/>
    <property type="match status" value="1"/>
</dbReference>
<dbReference type="Gene3D" id="2.40.50.140">
    <property type="entry name" value="Nucleic acid-binding proteins"/>
    <property type="match status" value="1"/>
</dbReference>
<dbReference type="AlphaFoldDB" id="A0A7Z0GQV1"/>
<dbReference type="InterPro" id="IPR000424">
    <property type="entry name" value="Primosome_PriB/ssb"/>
</dbReference>
<dbReference type="Proteomes" id="UP000535437">
    <property type="component" value="Unassembled WGS sequence"/>
</dbReference>
<evidence type="ECO:0000256" key="1">
    <source>
        <dbReference type="ARBA" id="ARBA00023125"/>
    </source>
</evidence>
<feature type="region of interest" description="Disordered" evidence="4">
    <location>
        <begin position="123"/>
        <end position="187"/>
    </location>
</feature>
<gene>
    <name evidence="5" type="ORF">HNR09_003017</name>
</gene>
<dbReference type="InterPro" id="IPR011344">
    <property type="entry name" value="ssDNA-bd"/>
</dbReference>
<sequence>MNETVTVRGFIGNEVRTITTDKGLPISSFRLASTPRRFDRERGEWVDGETNWFTVTCFRALAQNVRTTVSKGDPVLVTGRLKVRQWANDTGQRGTSVEIDADGVGHDLTFGTGSFIRLGGQPADSASGWGTAGAGLTPTEDAADLADSDARDPGPDAAAGAGHGSSPEVSPGGDEELAGAETVDAPF</sequence>
<name>A0A7Z0GQV1_9MICC</name>
<evidence type="ECO:0000313" key="5">
    <source>
        <dbReference type="EMBL" id="NYJ79606.1"/>
    </source>
</evidence>
<dbReference type="GO" id="GO:0003697">
    <property type="term" value="F:single-stranded DNA binding"/>
    <property type="evidence" value="ECO:0007669"/>
    <property type="project" value="UniProtKB-UniRule"/>
</dbReference>
<dbReference type="SUPFAM" id="SSF50249">
    <property type="entry name" value="Nucleic acid-binding proteins"/>
    <property type="match status" value="1"/>
</dbReference>
<dbReference type="EMBL" id="JACCFY010000001">
    <property type="protein sequence ID" value="NYJ79606.1"/>
    <property type="molecule type" value="Genomic_DNA"/>
</dbReference>
<proteinExistence type="inferred from homology"/>
<dbReference type="CDD" id="cd04496">
    <property type="entry name" value="SSB_OBF"/>
    <property type="match status" value="1"/>
</dbReference>
<comment type="caution">
    <text evidence="2">Lacks conserved residue(s) required for the propagation of feature annotation.</text>
</comment>
<reference evidence="5 6" key="1">
    <citation type="submission" date="2020-07" db="EMBL/GenBank/DDBJ databases">
        <title>Sequencing the genomes of 1000 actinobacteria strains.</title>
        <authorList>
            <person name="Klenk H.-P."/>
        </authorList>
    </citation>
    <scope>NUCLEOTIDE SEQUENCE [LARGE SCALE GENOMIC DNA]</scope>
    <source>
        <strain evidence="5 6">DSM 15475</strain>
    </source>
</reference>
<organism evidence="5 6">
    <name type="scientific">Nesterenkonia xinjiangensis</name>
    <dbReference type="NCBI Taxonomy" id="225327"/>
    <lineage>
        <taxon>Bacteria</taxon>
        <taxon>Bacillati</taxon>
        <taxon>Actinomycetota</taxon>
        <taxon>Actinomycetes</taxon>
        <taxon>Micrococcales</taxon>
        <taxon>Micrococcaceae</taxon>
        <taxon>Nesterenkonia</taxon>
    </lineage>
</organism>
<accession>A0A7Z0GQV1</accession>
<dbReference type="NCBIfam" id="TIGR00621">
    <property type="entry name" value="ssb"/>
    <property type="match status" value="1"/>
</dbReference>
<evidence type="ECO:0000256" key="4">
    <source>
        <dbReference type="SAM" id="MobiDB-lite"/>
    </source>
</evidence>
<dbReference type="PANTHER" id="PTHR10302">
    <property type="entry name" value="SINGLE-STRANDED DNA-BINDING PROTEIN"/>
    <property type="match status" value="1"/>
</dbReference>
<comment type="caution">
    <text evidence="5">The sequence shown here is derived from an EMBL/GenBank/DDBJ whole genome shotgun (WGS) entry which is preliminary data.</text>
</comment>
<keyword evidence="6" id="KW-1185">Reference proteome</keyword>
<dbReference type="RefSeq" id="WP_179542798.1">
    <property type="nucleotide sequence ID" value="NZ_BAAALL010000007.1"/>
</dbReference>
<dbReference type="GO" id="GO:0009295">
    <property type="term" value="C:nucleoid"/>
    <property type="evidence" value="ECO:0007669"/>
    <property type="project" value="TreeGrafter"/>
</dbReference>
<keyword evidence="1 2" id="KW-0238">DNA-binding</keyword>
<dbReference type="Pfam" id="PF00436">
    <property type="entry name" value="SSB"/>
    <property type="match status" value="1"/>
</dbReference>
<feature type="compositionally biased region" description="Low complexity" evidence="4">
    <location>
        <begin position="155"/>
        <end position="167"/>
    </location>
</feature>
<dbReference type="GO" id="GO:0006260">
    <property type="term" value="P:DNA replication"/>
    <property type="evidence" value="ECO:0007669"/>
    <property type="project" value="InterPro"/>
</dbReference>
<evidence type="ECO:0000256" key="3">
    <source>
        <dbReference type="RuleBase" id="RU000524"/>
    </source>
</evidence>
<dbReference type="PANTHER" id="PTHR10302:SF27">
    <property type="entry name" value="SINGLE-STRANDED DNA-BINDING PROTEIN"/>
    <property type="match status" value="1"/>
</dbReference>
<evidence type="ECO:0000313" key="6">
    <source>
        <dbReference type="Proteomes" id="UP000535437"/>
    </source>
</evidence>
<dbReference type="PROSITE" id="PS50935">
    <property type="entry name" value="SSB"/>
    <property type="match status" value="1"/>
</dbReference>
<dbReference type="InterPro" id="IPR012340">
    <property type="entry name" value="NA-bd_OB-fold"/>
</dbReference>
<comment type="subunit">
    <text evidence="2">Homotetramer.</text>
</comment>